<comment type="function">
    <text evidence="1">Involved in endocytosis.</text>
</comment>
<dbReference type="GO" id="GO:0005886">
    <property type="term" value="C:plasma membrane"/>
    <property type="evidence" value="ECO:0007669"/>
    <property type="project" value="UniProtKB-SubCell"/>
</dbReference>
<sequence>MNKISDPILSTLDSHILGASQPDSGVKLLDDILNLHFRLYYNISKYKTSTNKNNNEQIIGNSNFVKRLDILLKECEKLQIACDQSIQLTILSSNKPYLDLVLNILQNCQAIILFYKGNKERSIEYFNKLKHFAPSKLAPYNNFNLLLQLEKFYYNELNTLNLNESVDVISRLKTLSKYFVKDVIPFTKIICNGYIFDYFRSISQTLQLHLNQLDAVSDTDKLLFFFIFILNNDLKLNDLLKFNEVLLEYSKKDKNLLNAKFPTALQKNNKYLEQFHVILQLHLTKLHSIGLFSTEDENNIKKVIDPWKPFIISSMGLTFQSHVVAKTAMIFFYSIEEGFESILNFENIIKFYDTDKADTLHTHVFLIDSYNSLLSINDKYFDSHKSKDTYSDELFTHLVALYQNLNLKIFAIDNNVDNNRESLNFISNNTSIILPKTISDMLIKAWYILYDLNSKKIDSLQSFQLTSHLCNAMALLSNNEAITEYKNQSKSFKSFKFEIYYKYAYTLASLREIDLSINFLQSFILKENPFFYKAWHLLSLCKSIKEDKQDSYTIICSALESLQNNDNDTDNDTQERNNETAWEIINFKITELYLIDEIFGTRESMESLPDLFETFHNVYNNDSKPDKRQKLQLQKIWLLTAELYMKLYEQEKETENNNNGDDNSADRNEDFSDLLKQAKEAIREAKKLTTNSTDMNCSIMEGYYYILEGDLITASNKFEKALDYDKNNVDALVGYSQLIFLDIENQKQNERFSENIHNLENYLPLIEAKLRDAHQNTHSSKSKLFINKSNQLAALAYVKLLLERSITKSIDAFYSGDIWWYLSLIYEKYQEREFQNALLTCIRNKETTPIRSFRCLQ</sequence>
<dbReference type="PANTHER" id="PTHR23083:SF464">
    <property type="entry name" value="TETRATRICOPEPTIDE REPEAT DOMAIN 7, ISOFORM A"/>
    <property type="match status" value="1"/>
</dbReference>
<reference evidence="8" key="1">
    <citation type="submission" date="2023-07" db="EMBL/GenBank/DDBJ databases">
        <title>A draft genome of Kazachstania heterogenica Y-27499.</title>
        <authorList>
            <person name="Donic C."/>
            <person name="Kralova J.S."/>
            <person name="Fidel L."/>
            <person name="Ben-Dor S."/>
            <person name="Jung S."/>
        </authorList>
    </citation>
    <scope>NUCLEOTIDE SEQUENCE [LARGE SCALE GENOMIC DNA]</scope>
    <source>
        <strain evidence="8">Y27499</strain>
    </source>
</reference>
<dbReference type="Gene3D" id="1.25.40.10">
    <property type="entry name" value="Tetratricopeptide repeat domain"/>
    <property type="match status" value="1"/>
</dbReference>
<organism evidence="7 8">
    <name type="scientific">Arxiozyma heterogenica</name>
    <dbReference type="NCBI Taxonomy" id="278026"/>
    <lineage>
        <taxon>Eukaryota</taxon>
        <taxon>Fungi</taxon>
        <taxon>Dikarya</taxon>
        <taxon>Ascomycota</taxon>
        <taxon>Saccharomycotina</taxon>
        <taxon>Saccharomycetes</taxon>
        <taxon>Saccharomycetales</taxon>
        <taxon>Saccharomycetaceae</taxon>
        <taxon>Arxiozyma</taxon>
    </lineage>
</organism>
<evidence type="ECO:0000256" key="5">
    <source>
        <dbReference type="ARBA" id="ARBA00038251"/>
    </source>
</evidence>
<comment type="similarity">
    <text evidence="5">Belongs to the YPP1 family.</text>
</comment>
<dbReference type="Proteomes" id="UP001306508">
    <property type="component" value="Unassembled WGS sequence"/>
</dbReference>
<dbReference type="InterPro" id="IPR051722">
    <property type="entry name" value="Endocytosis_PI4K-reg_protein"/>
</dbReference>
<dbReference type="GO" id="GO:0006897">
    <property type="term" value="P:endocytosis"/>
    <property type="evidence" value="ECO:0007669"/>
    <property type="project" value="UniProtKB-KW"/>
</dbReference>
<accession>A0AAN7WFI4</accession>
<dbReference type="PANTHER" id="PTHR23083">
    <property type="entry name" value="TETRATRICOPEPTIDE REPEAT PROTEIN, TPR"/>
    <property type="match status" value="1"/>
</dbReference>
<evidence type="ECO:0000256" key="3">
    <source>
        <dbReference type="ARBA" id="ARBA00004463"/>
    </source>
</evidence>
<comment type="caution">
    <text evidence="7">The sequence shown here is derived from an EMBL/GenBank/DDBJ whole genome shotgun (WGS) entry which is preliminary data.</text>
</comment>
<dbReference type="AlphaFoldDB" id="A0AAN7WFI4"/>
<keyword evidence="4" id="KW-0254">Endocytosis</keyword>
<comment type="subcellular location">
    <subcellularLocation>
        <location evidence="2">Cell membrane</location>
        <topology evidence="2">Peripheral membrane protein</topology>
        <orientation evidence="2">Cytoplasmic side</orientation>
    </subcellularLocation>
    <subcellularLocation>
        <location evidence="3">Cytoplasmic granule</location>
    </subcellularLocation>
</comment>
<evidence type="ECO:0000256" key="1">
    <source>
        <dbReference type="ARBA" id="ARBA00002550"/>
    </source>
</evidence>
<evidence type="ECO:0000313" key="7">
    <source>
        <dbReference type="EMBL" id="KAK5778430.1"/>
    </source>
</evidence>
<evidence type="ECO:0000256" key="2">
    <source>
        <dbReference type="ARBA" id="ARBA00004413"/>
    </source>
</evidence>
<keyword evidence="8" id="KW-1185">Reference proteome</keyword>
<protein>
    <recommendedName>
        <fullName evidence="6">Cargo-transport protein YPP1</fullName>
    </recommendedName>
</protein>
<dbReference type="CDD" id="cd23270">
    <property type="entry name" value="YPP1"/>
    <property type="match status" value="1"/>
</dbReference>
<gene>
    <name evidence="7" type="ORF">RI543_004094</name>
</gene>
<evidence type="ECO:0000256" key="4">
    <source>
        <dbReference type="ARBA" id="ARBA00022583"/>
    </source>
</evidence>
<evidence type="ECO:0000256" key="6">
    <source>
        <dbReference type="ARBA" id="ARBA00039231"/>
    </source>
</evidence>
<name>A0AAN7WFI4_9SACH</name>
<dbReference type="EMBL" id="JAWIZZ010000053">
    <property type="protein sequence ID" value="KAK5778430.1"/>
    <property type="molecule type" value="Genomic_DNA"/>
</dbReference>
<evidence type="ECO:0000313" key="8">
    <source>
        <dbReference type="Proteomes" id="UP001306508"/>
    </source>
</evidence>
<proteinExistence type="inferred from homology"/>
<dbReference type="InterPro" id="IPR011990">
    <property type="entry name" value="TPR-like_helical_dom_sf"/>
</dbReference>